<dbReference type="RefSeq" id="WP_256259860.1">
    <property type="nucleotide sequence ID" value="NZ_CP108276.1"/>
</dbReference>
<evidence type="ECO:0000313" key="3">
    <source>
        <dbReference type="Proteomes" id="UP000181909"/>
    </source>
</evidence>
<feature type="transmembrane region" description="Helical" evidence="1">
    <location>
        <begin position="296"/>
        <end position="313"/>
    </location>
</feature>
<keyword evidence="1" id="KW-0472">Membrane</keyword>
<feature type="transmembrane region" description="Helical" evidence="1">
    <location>
        <begin position="266"/>
        <end position="284"/>
    </location>
</feature>
<dbReference type="AlphaFoldDB" id="A0A1K2B7Q1"/>
<protein>
    <recommendedName>
        <fullName evidence="4">NnrS multi-domain protein</fullName>
    </recommendedName>
</protein>
<feature type="transmembrane region" description="Helical" evidence="1">
    <location>
        <begin position="364"/>
        <end position="387"/>
    </location>
</feature>
<gene>
    <name evidence="2" type="ORF">SAMN02787144_100878</name>
</gene>
<feature type="transmembrane region" description="Helical" evidence="1">
    <location>
        <begin position="322"/>
        <end position="344"/>
    </location>
</feature>
<proteinExistence type="predicted"/>
<feature type="transmembrane region" description="Helical" evidence="1">
    <location>
        <begin position="211"/>
        <end position="229"/>
    </location>
</feature>
<feature type="transmembrane region" description="Helical" evidence="1">
    <location>
        <begin position="235"/>
        <end position="254"/>
    </location>
</feature>
<accession>A0A1K2B7Q1</accession>
<keyword evidence="1" id="KW-1133">Transmembrane helix</keyword>
<organism evidence="2 3">
    <name type="scientific">Streptomyces atratus</name>
    <dbReference type="NCBI Taxonomy" id="1893"/>
    <lineage>
        <taxon>Bacteria</taxon>
        <taxon>Bacillati</taxon>
        <taxon>Actinomycetota</taxon>
        <taxon>Actinomycetes</taxon>
        <taxon>Kitasatosporales</taxon>
        <taxon>Streptomycetaceae</taxon>
        <taxon>Streptomyces</taxon>
    </lineage>
</organism>
<reference evidence="2 3" key="1">
    <citation type="submission" date="2016-11" db="EMBL/GenBank/DDBJ databases">
        <authorList>
            <person name="Jaros S."/>
            <person name="Januszkiewicz K."/>
            <person name="Wedrychowicz H."/>
        </authorList>
    </citation>
    <scope>NUCLEOTIDE SEQUENCE [LARGE SCALE GENOMIC DNA]</scope>
    <source>
        <strain evidence="2 3">OK807</strain>
    </source>
</reference>
<dbReference type="EMBL" id="FPJO01000008">
    <property type="protein sequence ID" value="SFX94638.1"/>
    <property type="molecule type" value="Genomic_DNA"/>
</dbReference>
<dbReference type="STRING" id="1893.SAMN02787144_100878"/>
<evidence type="ECO:0000313" key="2">
    <source>
        <dbReference type="EMBL" id="SFX94638.1"/>
    </source>
</evidence>
<sequence>MLGKRYDQRVLVLVEVRGEQRDWDEAERVFDQRGWPVVTGFTRGEGASRGVLREAPSARLYSVEVRFFGARNRRTERAAAWRVEQLARAAGLEMYARRCELVDRDREQLTGWWAHTVDHRPPRAPAPRPLTWMARLSRAAAVSRARISERCGYRDTGMVVTGTASEARRLSRMNLPGGSAPGAAVDVRPFYGRERSHIVPRREEDGRQRTFRVVVWLLAMAFCAAVARQHSGVRAWAWAGIAVLCFVGGARLAYGLFAVGGRVGSLLVCGVMAVYLLAVSLGAGTGDGRGWTPVEMLSVFAVTATVGGIWLLVRQWTWGEWLAWAAPLVFTAAVSLVVASGSVLHALYADSLGVTPDDLGVPGIWQAASAVKLLSLLSYALFVPALWGIAKHVHAPFVSPVERLGVPLYVLTQVTVVLVCGLGALESAREAVEDFRTAAARKTVPPSYFGVEPEWMCVEPTVPAAKLGSRGGVLKPERPYLSFGEAGGTVSLWDEPAGTAMQMPAEQVRLVPAADGRVRCTFSYERLPKDG</sequence>
<dbReference type="Proteomes" id="UP000181909">
    <property type="component" value="Unassembled WGS sequence"/>
</dbReference>
<name>A0A1K2B7Q1_STRAR</name>
<evidence type="ECO:0008006" key="4">
    <source>
        <dbReference type="Google" id="ProtNLM"/>
    </source>
</evidence>
<keyword evidence="1" id="KW-0812">Transmembrane</keyword>
<feature type="transmembrane region" description="Helical" evidence="1">
    <location>
        <begin position="408"/>
        <end position="425"/>
    </location>
</feature>
<evidence type="ECO:0000256" key="1">
    <source>
        <dbReference type="SAM" id="Phobius"/>
    </source>
</evidence>